<dbReference type="InterPro" id="IPR032675">
    <property type="entry name" value="LRR_dom_sf"/>
</dbReference>
<evidence type="ECO:0000259" key="2">
    <source>
        <dbReference type="Pfam" id="PF23598"/>
    </source>
</evidence>
<dbReference type="InterPro" id="IPR055414">
    <property type="entry name" value="LRR_R13L4/SHOC2-like"/>
</dbReference>
<dbReference type="PANTHER" id="PTHR47186">
    <property type="entry name" value="LEUCINE-RICH REPEAT-CONTAINING PROTEIN 57"/>
    <property type="match status" value="1"/>
</dbReference>
<dbReference type="AlphaFoldDB" id="A0AAV5FRU8"/>
<dbReference type="Pfam" id="PF23598">
    <property type="entry name" value="LRR_14"/>
    <property type="match status" value="1"/>
</dbReference>
<keyword evidence="1" id="KW-0677">Repeat</keyword>
<dbReference type="Gene3D" id="3.80.10.10">
    <property type="entry name" value="Ribonuclease Inhibitor"/>
    <property type="match status" value="1"/>
</dbReference>
<dbReference type="SUPFAM" id="SSF52047">
    <property type="entry name" value="RNI-like"/>
    <property type="match status" value="1"/>
</dbReference>
<sequence length="416" mass="46673">MANNEGDVNMPPKLNVSHIRTIGVIRAKKLPSLLDFSALRVLSLSGCYELGNRDVVNIGSLFQLRHLDISGTGISELPNEIGGLRYLGLLNTTSSCLYKLPETCTHLKRLARLFAFFGTKLPDEIGKMKSLQEIEWINVFQYSLNFLQELGGLTDLRKLSIIWRTADINGDKATYKDELVASLCKLNACSLHTLRFHFYLGEDDDVASDPFCPALNSIRQIFLHTASSYRISTWLVSLVNLEYLDITVKDIERRDLELIGSILNLLEFRMTLTGTRHNEPIIIRTGFQRLQKFRFDSSAPGKGFLVEAGAMPSLNSLELHIQLAPFELSDAFGQTFELATEAVVGAFKSMVETHPNNPTMEITSIFHDQDDETATNNRIFQVQKAEPRTKKEASLVYPILDSLAVENIGSMHARFA</sequence>
<dbReference type="PANTHER" id="PTHR47186:SF3">
    <property type="entry name" value="OS09G0267800 PROTEIN"/>
    <property type="match status" value="1"/>
</dbReference>
<comment type="caution">
    <text evidence="3">The sequence shown here is derived from an EMBL/GenBank/DDBJ whole genome shotgun (WGS) entry which is preliminary data.</text>
</comment>
<reference evidence="3" key="1">
    <citation type="journal article" date="2018" name="DNA Res.">
        <title>Multiple hybrid de novo genome assembly of finger millet, an orphan allotetraploid crop.</title>
        <authorList>
            <person name="Hatakeyama M."/>
            <person name="Aluri S."/>
            <person name="Balachadran M.T."/>
            <person name="Sivarajan S.R."/>
            <person name="Patrignani A."/>
            <person name="Gruter S."/>
            <person name="Poveda L."/>
            <person name="Shimizu-Inatsugi R."/>
            <person name="Baeten J."/>
            <person name="Francoijs K.J."/>
            <person name="Nataraja K.N."/>
            <person name="Reddy Y.A.N."/>
            <person name="Phadnis S."/>
            <person name="Ravikumar R.L."/>
            <person name="Schlapbach R."/>
            <person name="Sreeman S.M."/>
            <person name="Shimizu K.K."/>
        </authorList>
    </citation>
    <scope>NUCLEOTIDE SEQUENCE</scope>
</reference>
<reference evidence="3" key="2">
    <citation type="submission" date="2021-12" db="EMBL/GenBank/DDBJ databases">
        <title>Resequencing data analysis of finger millet.</title>
        <authorList>
            <person name="Hatakeyama M."/>
            <person name="Aluri S."/>
            <person name="Balachadran M.T."/>
            <person name="Sivarajan S.R."/>
            <person name="Poveda L."/>
            <person name="Shimizu-Inatsugi R."/>
            <person name="Schlapbach R."/>
            <person name="Sreeman S.M."/>
            <person name="Shimizu K.K."/>
        </authorList>
    </citation>
    <scope>NUCLEOTIDE SEQUENCE</scope>
</reference>
<protein>
    <recommendedName>
        <fullName evidence="2">Disease resistance R13L4/SHOC-2-like LRR domain-containing protein</fullName>
    </recommendedName>
</protein>
<keyword evidence="4" id="KW-1185">Reference proteome</keyword>
<name>A0AAV5FRU8_ELECO</name>
<accession>A0AAV5FRU8</accession>
<dbReference type="EMBL" id="BQKI01000096">
    <property type="protein sequence ID" value="GJN38409.1"/>
    <property type="molecule type" value="Genomic_DNA"/>
</dbReference>
<proteinExistence type="predicted"/>
<feature type="domain" description="Disease resistance R13L4/SHOC-2-like LRR" evidence="2">
    <location>
        <begin position="27"/>
        <end position="327"/>
    </location>
</feature>
<evidence type="ECO:0000313" key="3">
    <source>
        <dbReference type="EMBL" id="GJN38409.1"/>
    </source>
</evidence>
<evidence type="ECO:0000313" key="4">
    <source>
        <dbReference type="Proteomes" id="UP001054889"/>
    </source>
</evidence>
<gene>
    <name evidence="3" type="primary">gb27446</name>
    <name evidence="3" type="ORF">PR202_gb27446</name>
</gene>
<organism evidence="3 4">
    <name type="scientific">Eleusine coracana subsp. coracana</name>
    <dbReference type="NCBI Taxonomy" id="191504"/>
    <lineage>
        <taxon>Eukaryota</taxon>
        <taxon>Viridiplantae</taxon>
        <taxon>Streptophyta</taxon>
        <taxon>Embryophyta</taxon>
        <taxon>Tracheophyta</taxon>
        <taxon>Spermatophyta</taxon>
        <taxon>Magnoliopsida</taxon>
        <taxon>Liliopsida</taxon>
        <taxon>Poales</taxon>
        <taxon>Poaceae</taxon>
        <taxon>PACMAD clade</taxon>
        <taxon>Chloridoideae</taxon>
        <taxon>Cynodonteae</taxon>
        <taxon>Eleusininae</taxon>
        <taxon>Eleusine</taxon>
    </lineage>
</organism>
<evidence type="ECO:0000256" key="1">
    <source>
        <dbReference type="ARBA" id="ARBA00022737"/>
    </source>
</evidence>
<dbReference type="Proteomes" id="UP001054889">
    <property type="component" value="Unassembled WGS sequence"/>
</dbReference>